<proteinExistence type="predicted"/>
<dbReference type="Proteomes" id="UP000018438">
    <property type="component" value="Unassembled WGS sequence"/>
</dbReference>
<dbReference type="AlphaFoldDB" id="N8Y055"/>
<dbReference type="PATRIC" id="fig|1217675.3.peg.45"/>
<comment type="caution">
    <text evidence="2">The sequence shown here is derived from an EMBL/GenBank/DDBJ whole genome shotgun (WGS) entry which is preliminary data.</text>
</comment>
<keyword evidence="3" id="KW-1185">Reference proteome</keyword>
<evidence type="ECO:0000256" key="1">
    <source>
        <dbReference type="SAM" id="MobiDB-lite"/>
    </source>
</evidence>
<dbReference type="EMBL" id="APPI01000003">
    <property type="protein sequence ID" value="ENV14704.1"/>
    <property type="molecule type" value="Genomic_DNA"/>
</dbReference>
<organism evidence="2 3">
    <name type="scientific">Acinetobacter schindleri NIPH 900</name>
    <dbReference type="NCBI Taxonomy" id="1217675"/>
    <lineage>
        <taxon>Bacteria</taxon>
        <taxon>Pseudomonadati</taxon>
        <taxon>Pseudomonadota</taxon>
        <taxon>Gammaproteobacteria</taxon>
        <taxon>Moraxellales</taxon>
        <taxon>Moraxellaceae</taxon>
        <taxon>Acinetobacter</taxon>
    </lineage>
</organism>
<dbReference type="HOGENOM" id="CLU_1657022_0_0_6"/>
<protein>
    <submittedName>
        <fullName evidence="2">Uncharacterized protein</fullName>
    </submittedName>
</protein>
<feature type="compositionally biased region" description="Basic and acidic residues" evidence="1">
    <location>
        <begin position="122"/>
        <end position="141"/>
    </location>
</feature>
<name>N8Y055_9GAMM</name>
<gene>
    <name evidence="2" type="ORF">F965_00050</name>
</gene>
<accession>N8Y055</accession>
<evidence type="ECO:0000313" key="3">
    <source>
        <dbReference type="Proteomes" id="UP000018438"/>
    </source>
</evidence>
<reference evidence="2 3" key="1">
    <citation type="submission" date="2013-02" db="EMBL/GenBank/DDBJ databases">
        <title>The Genome Sequence of Acinetobacter schindleri NIPH 900.</title>
        <authorList>
            <consortium name="The Broad Institute Genome Sequencing Platform"/>
            <consortium name="The Broad Institute Genome Sequencing Center for Infectious Disease"/>
            <person name="Cerqueira G."/>
            <person name="Feldgarden M."/>
            <person name="Courvalin P."/>
            <person name="Perichon B."/>
            <person name="Grillot-Courvalin C."/>
            <person name="Clermont D."/>
            <person name="Rocha E."/>
            <person name="Yoon E.-J."/>
            <person name="Nemec A."/>
            <person name="Walker B."/>
            <person name="Young S.K."/>
            <person name="Zeng Q."/>
            <person name="Gargeya S."/>
            <person name="Fitzgerald M."/>
            <person name="Haas B."/>
            <person name="Abouelleil A."/>
            <person name="Alvarado L."/>
            <person name="Arachchi H.M."/>
            <person name="Berlin A.M."/>
            <person name="Chapman S.B."/>
            <person name="Dewar J."/>
            <person name="Goldberg J."/>
            <person name="Griggs A."/>
            <person name="Gujja S."/>
            <person name="Hansen M."/>
            <person name="Howarth C."/>
            <person name="Imamovic A."/>
            <person name="Larimer J."/>
            <person name="McCowan C."/>
            <person name="Murphy C."/>
            <person name="Neiman D."/>
            <person name="Pearson M."/>
            <person name="Priest M."/>
            <person name="Roberts A."/>
            <person name="Saif S."/>
            <person name="Shea T."/>
            <person name="Sisk P."/>
            <person name="Sykes S."/>
            <person name="Wortman J."/>
            <person name="Nusbaum C."/>
            <person name="Birren B."/>
        </authorList>
    </citation>
    <scope>NUCLEOTIDE SEQUENCE [LARGE SCALE GENOMIC DNA]</scope>
    <source>
        <strain evidence="2 3">NIPH 900</strain>
    </source>
</reference>
<sequence>MPNLEILAMPESIQGPKRWEWFDTVNKQIADAVANGQGVTMGPDAAKHYHQMQTLLETKHVQQIAMHHNAVVVMACSMIEKDPVLKQEWIEEHLAQANENTYIMHKSAQAFYDQRALPFPETKEEHRANLAKAKQAEKQDQQRFPSWKQALEENSDAF</sequence>
<evidence type="ECO:0000313" key="2">
    <source>
        <dbReference type="EMBL" id="ENV14704.1"/>
    </source>
</evidence>
<feature type="region of interest" description="Disordered" evidence="1">
    <location>
        <begin position="122"/>
        <end position="148"/>
    </location>
</feature>